<accession>A0ACC4CZ17</accession>
<gene>
    <name evidence="1" type="ORF">D5086_001566</name>
</gene>
<name>A0ACC4CZ17_POPAL</name>
<proteinExistence type="predicted"/>
<sequence length="111" mass="11689">MFVLAKLLPAGCVGGYCSGSVGLDVFGLWEIRAFGAFIDLSLLALFFSCLPAGYWIFVPFILFHFIGLVTAAVLGFVRVPMLSRALVSSFSGLALPFFSIGVVGLSCVSAA</sequence>
<dbReference type="Proteomes" id="UP000309997">
    <property type="component" value="Unassembled WGS sequence"/>
</dbReference>
<keyword evidence="2" id="KW-1185">Reference proteome</keyword>
<dbReference type="EMBL" id="RCHU02000001">
    <property type="protein sequence ID" value="KAL3610546.1"/>
    <property type="molecule type" value="Genomic_DNA"/>
</dbReference>
<reference evidence="1 2" key="1">
    <citation type="journal article" date="2024" name="Plant Biotechnol. J.">
        <title>Genome and CRISPR/Cas9 system of a widespread forest tree (Populus alba) in the world.</title>
        <authorList>
            <person name="Liu Y.J."/>
            <person name="Jiang P.F."/>
            <person name="Han X.M."/>
            <person name="Li X.Y."/>
            <person name="Wang H.M."/>
            <person name="Wang Y.J."/>
            <person name="Wang X.X."/>
            <person name="Zeng Q.Y."/>
        </authorList>
    </citation>
    <scope>NUCLEOTIDE SEQUENCE [LARGE SCALE GENOMIC DNA]</scope>
    <source>
        <strain evidence="2">cv. PAL-ZL1</strain>
    </source>
</reference>
<evidence type="ECO:0000313" key="1">
    <source>
        <dbReference type="EMBL" id="KAL3610546.1"/>
    </source>
</evidence>
<organism evidence="1 2">
    <name type="scientific">Populus alba</name>
    <name type="common">White poplar</name>
    <dbReference type="NCBI Taxonomy" id="43335"/>
    <lineage>
        <taxon>Eukaryota</taxon>
        <taxon>Viridiplantae</taxon>
        <taxon>Streptophyta</taxon>
        <taxon>Embryophyta</taxon>
        <taxon>Tracheophyta</taxon>
        <taxon>Spermatophyta</taxon>
        <taxon>Magnoliopsida</taxon>
        <taxon>eudicotyledons</taxon>
        <taxon>Gunneridae</taxon>
        <taxon>Pentapetalae</taxon>
        <taxon>rosids</taxon>
        <taxon>fabids</taxon>
        <taxon>Malpighiales</taxon>
        <taxon>Salicaceae</taxon>
        <taxon>Saliceae</taxon>
        <taxon>Populus</taxon>
    </lineage>
</organism>
<comment type="caution">
    <text evidence="1">The sequence shown here is derived from an EMBL/GenBank/DDBJ whole genome shotgun (WGS) entry which is preliminary data.</text>
</comment>
<protein>
    <submittedName>
        <fullName evidence="1">Uncharacterized protein</fullName>
    </submittedName>
</protein>
<evidence type="ECO:0000313" key="2">
    <source>
        <dbReference type="Proteomes" id="UP000309997"/>
    </source>
</evidence>